<keyword evidence="4" id="KW-1003">Cell membrane</keyword>
<sequence length="434" mass="45232">MLSLVRAGYSTIMGETDNGLTARRTLVVLGLLLATGAVLFIGYEARRVLTWIVIAGFFAVALHPAVNWTTRRVAFCKRWLATLLVFLTAFAALAALVTVFVVPLAREGSRVVADFPAIVEDLRNGRGPAGNLIERFHVLQYAQDNADRIREYATGLGAPTLAFLQSMATGVAGIATIFVLSYLMVLEAPKIADGFLALFPQRRAEHIRRVGHDCARTVTGYLTGNLLISAICGTLTYGVLLLTGVPYAGLIALFVGLADLIPLVGATLGAIVATGAAFVESMTAGLVVLGFFVLYQQVENHLLQPLIFARTVQLNPLTVLVAILIAVELAGILGALLAIPVAGILQILARDIWDSRRGRLKAEPTVGEERMPVTAASGDRDAGRAAAAGAVDTAAAYARSPAAGSGAAPTGGPEGAAPAPVGGSQAAPPGAARH</sequence>
<keyword evidence="6 9" id="KW-1133">Transmembrane helix</keyword>
<evidence type="ECO:0000256" key="3">
    <source>
        <dbReference type="ARBA" id="ARBA00022448"/>
    </source>
</evidence>
<comment type="caution">
    <text evidence="10">The sequence shown here is derived from an EMBL/GenBank/DDBJ whole genome shotgun (WGS) entry which is preliminary data.</text>
</comment>
<evidence type="ECO:0000313" key="10">
    <source>
        <dbReference type="EMBL" id="TWG20850.1"/>
    </source>
</evidence>
<reference evidence="10 11" key="1">
    <citation type="submission" date="2019-06" db="EMBL/GenBank/DDBJ databases">
        <title>Sequencing the genomes of 1000 actinobacteria strains.</title>
        <authorList>
            <person name="Klenk H.-P."/>
        </authorList>
    </citation>
    <scope>NUCLEOTIDE SEQUENCE [LARGE SCALE GENOMIC DNA]</scope>
    <source>
        <strain evidence="10 11">DSM 43866</strain>
    </source>
</reference>
<feature type="transmembrane region" description="Helical" evidence="9">
    <location>
        <begin position="318"/>
        <end position="349"/>
    </location>
</feature>
<keyword evidence="3" id="KW-0813">Transport</keyword>
<feature type="transmembrane region" description="Helical" evidence="9">
    <location>
        <begin position="21"/>
        <end position="42"/>
    </location>
</feature>
<dbReference type="GO" id="GO:0005886">
    <property type="term" value="C:plasma membrane"/>
    <property type="evidence" value="ECO:0007669"/>
    <property type="project" value="UniProtKB-SubCell"/>
</dbReference>
<evidence type="ECO:0000256" key="1">
    <source>
        <dbReference type="ARBA" id="ARBA00004651"/>
    </source>
</evidence>
<dbReference type="InterPro" id="IPR002549">
    <property type="entry name" value="AI-2E-like"/>
</dbReference>
<feature type="transmembrane region" description="Helical" evidence="9">
    <location>
        <begin position="162"/>
        <end position="185"/>
    </location>
</feature>
<evidence type="ECO:0000256" key="2">
    <source>
        <dbReference type="ARBA" id="ARBA00009773"/>
    </source>
</evidence>
<evidence type="ECO:0000256" key="8">
    <source>
        <dbReference type="SAM" id="MobiDB-lite"/>
    </source>
</evidence>
<feature type="transmembrane region" description="Helical" evidence="9">
    <location>
        <begin position="247"/>
        <end position="271"/>
    </location>
</feature>
<evidence type="ECO:0000256" key="9">
    <source>
        <dbReference type="SAM" id="Phobius"/>
    </source>
</evidence>
<organism evidence="10 11">
    <name type="scientific">Actinoplanes teichomyceticus</name>
    <dbReference type="NCBI Taxonomy" id="1867"/>
    <lineage>
        <taxon>Bacteria</taxon>
        <taxon>Bacillati</taxon>
        <taxon>Actinomycetota</taxon>
        <taxon>Actinomycetes</taxon>
        <taxon>Micromonosporales</taxon>
        <taxon>Micromonosporaceae</taxon>
        <taxon>Actinoplanes</taxon>
    </lineage>
</organism>
<evidence type="ECO:0000256" key="4">
    <source>
        <dbReference type="ARBA" id="ARBA00022475"/>
    </source>
</evidence>
<feature type="transmembrane region" description="Helical" evidence="9">
    <location>
        <begin position="80"/>
        <end position="105"/>
    </location>
</feature>
<dbReference type="PANTHER" id="PTHR21716:SF53">
    <property type="entry name" value="PERMEASE PERM-RELATED"/>
    <property type="match status" value="1"/>
</dbReference>
<feature type="transmembrane region" description="Helical" evidence="9">
    <location>
        <begin position="218"/>
        <end position="241"/>
    </location>
</feature>
<keyword evidence="7 9" id="KW-0472">Membrane</keyword>
<dbReference type="GO" id="GO:0055085">
    <property type="term" value="P:transmembrane transport"/>
    <property type="evidence" value="ECO:0007669"/>
    <property type="project" value="TreeGrafter"/>
</dbReference>
<evidence type="ECO:0000313" key="11">
    <source>
        <dbReference type="Proteomes" id="UP000320239"/>
    </source>
</evidence>
<dbReference type="Pfam" id="PF01594">
    <property type="entry name" value="AI-2E_transport"/>
    <property type="match status" value="1"/>
</dbReference>
<evidence type="ECO:0000256" key="6">
    <source>
        <dbReference type="ARBA" id="ARBA00022989"/>
    </source>
</evidence>
<dbReference type="PANTHER" id="PTHR21716">
    <property type="entry name" value="TRANSMEMBRANE PROTEIN"/>
    <property type="match status" value="1"/>
</dbReference>
<evidence type="ECO:0000256" key="7">
    <source>
        <dbReference type="ARBA" id="ARBA00023136"/>
    </source>
</evidence>
<feature type="transmembrane region" description="Helical" evidence="9">
    <location>
        <begin position="278"/>
        <end position="298"/>
    </location>
</feature>
<protein>
    <submittedName>
        <fullName evidence="10">Putative PurR-regulated permease PerM</fullName>
    </submittedName>
</protein>
<proteinExistence type="inferred from homology"/>
<accession>A0A561WAG2</accession>
<name>A0A561WAG2_ACTTI</name>
<dbReference type="Proteomes" id="UP000320239">
    <property type="component" value="Unassembled WGS sequence"/>
</dbReference>
<dbReference type="EMBL" id="VIWY01000003">
    <property type="protein sequence ID" value="TWG20850.1"/>
    <property type="molecule type" value="Genomic_DNA"/>
</dbReference>
<gene>
    <name evidence="10" type="ORF">FHX34_103379</name>
</gene>
<feature type="transmembrane region" description="Helical" evidence="9">
    <location>
        <begin position="48"/>
        <end position="68"/>
    </location>
</feature>
<feature type="compositionally biased region" description="Low complexity" evidence="8">
    <location>
        <begin position="401"/>
        <end position="424"/>
    </location>
</feature>
<dbReference type="AlphaFoldDB" id="A0A561WAG2"/>
<feature type="region of interest" description="Disordered" evidence="8">
    <location>
        <begin position="401"/>
        <end position="434"/>
    </location>
</feature>
<keyword evidence="11" id="KW-1185">Reference proteome</keyword>
<evidence type="ECO:0000256" key="5">
    <source>
        <dbReference type="ARBA" id="ARBA00022692"/>
    </source>
</evidence>
<keyword evidence="5 9" id="KW-0812">Transmembrane</keyword>
<comment type="subcellular location">
    <subcellularLocation>
        <location evidence="1">Cell membrane</location>
        <topology evidence="1">Multi-pass membrane protein</topology>
    </subcellularLocation>
</comment>
<comment type="similarity">
    <text evidence="2">Belongs to the autoinducer-2 exporter (AI-2E) (TC 2.A.86) family.</text>
</comment>